<dbReference type="Pfam" id="PF13662">
    <property type="entry name" value="Toprim_4"/>
    <property type="match status" value="1"/>
</dbReference>
<evidence type="ECO:0000313" key="5">
    <source>
        <dbReference type="EMBL" id="ROO88083.1"/>
    </source>
</evidence>
<dbReference type="GO" id="GO:0006269">
    <property type="term" value="P:DNA replication, synthesis of primer"/>
    <property type="evidence" value="ECO:0007669"/>
    <property type="project" value="TreeGrafter"/>
</dbReference>
<dbReference type="CDD" id="cd03364">
    <property type="entry name" value="TOPRIM_DnaG_primases"/>
    <property type="match status" value="1"/>
</dbReference>
<feature type="domain" description="DNA primase DNAG catalytic core N-terminal" evidence="2">
    <location>
        <begin position="290"/>
        <end position="401"/>
    </location>
</feature>
<dbReference type="InterPro" id="IPR037068">
    <property type="entry name" value="DNA_primase_core_N_sf"/>
</dbReference>
<dbReference type="Proteomes" id="UP000272400">
    <property type="component" value="Unassembled WGS sequence"/>
</dbReference>
<dbReference type="GO" id="GO:0003697">
    <property type="term" value="F:single-stranded DNA binding"/>
    <property type="evidence" value="ECO:0007669"/>
    <property type="project" value="InterPro"/>
</dbReference>
<comment type="caution">
    <text evidence="5">The sequence shown here is derived from an EMBL/GenBank/DDBJ whole genome shotgun (WGS) entry which is preliminary data.</text>
</comment>
<dbReference type="AlphaFoldDB" id="A0A3N1D3G9"/>
<evidence type="ECO:0000313" key="6">
    <source>
        <dbReference type="Proteomes" id="UP000272400"/>
    </source>
</evidence>
<organism evidence="5 6">
    <name type="scientific">Actinocorallia herbida</name>
    <dbReference type="NCBI Taxonomy" id="58109"/>
    <lineage>
        <taxon>Bacteria</taxon>
        <taxon>Bacillati</taxon>
        <taxon>Actinomycetota</taxon>
        <taxon>Actinomycetes</taxon>
        <taxon>Streptosporangiales</taxon>
        <taxon>Thermomonosporaceae</taxon>
        <taxon>Actinocorallia</taxon>
    </lineage>
</organism>
<evidence type="ECO:0000259" key="2">
    <source>
        <dbReference type="Pfam" id="PF08275"/>
    </source>
</evidence>
<dbReference type="InterPro" id="IPR013610">
    <property type="entry name" value="ArdC_N"/>
</dbReference>
<dbReference type="InterPro" id="IPR050219">
    <property type="entry name" value="DnaG_primase"/>
</dbReference>
<name>A0A3N1D3G9_9ACTN</name>
<dbReference type="InterPro" id="IPR013264">
    <property type="entry name" value="DNAG_N"/>
</dbReference>
<feature type="region of interest" description="Disordered" evidence="1">
    <location>
        <begin position="242"/>
        <end position="263"/>
    </location>
</feature>
<feature type="domain" description="Toprim" evidence="4">
    <location>
        <begin position="412"/>
        <end position="478"/>
    </location>
</feature>
<dbReference type="Pfam" id="PF08401">
    <property type="entry name" value="ArdcN"/>
    <property type="match status" value="1"/>
</dbReference>
<protein>
    <submittedName>
        <fullName evidence="5">DNA primase</fullName>
    </submittedName>
</protein>
<keyword evidence="6" id="KW-1185">Reference proteome</keyword>
<dbReference type="Gene3D" id="3.40.1360.10">
    <property type="match status" value="1"/>
</dbReference>
<dbReference type="InterPro" id="IPR006171">
    <property type="entry name" value="TOPRIM_dom"/>
</dbReference>
<proteinExistence type="predicted"/>
<accession>A0A3N1D3G9</accession>
<dbReference type="PANTHER" id="PTHR30313:SF2">
    <property type="entry name" value="DNA PRIMASE"/>
    <property type="match status" value="1"/>
</dbReference>
<dbReference type="EMBL" id="RJKE01000001">
    <property type="protein sequence ID" value="ROO88083.1"/>
    <property type="molecule type" value="Genomic_DNA"/>
</dbReference>
<gene>
    <name evidence="5" type="ORF">EDD29_5740</name>
</gene>
<reference evidence="5 6" key="1">
    <citation type="submission" date="2018-11" db="EMBL/GenBank/DDBJ databases">
        <title>Sequencing the genomes of 1000 actinobacteria strains.</title>
        <authorList>
            <person name="Klenk H.-P."/>
        </authorList>
    </citation>
    <scope>NUCLEOTIDE SEQUENCE [LARGE SCALE GENOMIC DNA]</scope>
    <source>
        <strain evidence="5 6">DSM 44254</strain>
    </source>
</reference>
<feature type="region of interest" description="Disordered" evidence="1">
    <location>
        <begin position="581"/>
        <end position="620"/>
    </location>
</feature>
<dbReference type="GO" id="GO:0005737">
    <property type="term" value="C:cytoplasm"/>
    <property type="evidence" value="ECO:0007669"/>
    <property type="project" value="TreeGrafter"/>
</dbReference>
<dbReference type="OrthoDB" id="9803773at2"/>
<evidence type="ECO:0000256" key="1">
    <source>
        <dbReference type="SAM" id="MobiDB-lite"/>
    </source>
</evidence>
<evidence type="ECO:0000259" key="4">
    <source>
        <dbReference type="Pfam" id="PF13662"/>
    </source>
</evidence>
<evidence type="ECO:0000259" key="3">
    <source>
        <dbReference type="Pfam" id="PF08401"/>
    </source>
</evidence>
<dbReference type="PANTHER" id="PTHR30313">
    <property type="entry name" value="DNA PRIMASE"/>
    <property type="match status" value="1"/>
</dbReference>
<dbReference type="Pfam" id="PF08275">
    <property type="entry name" value="DNAG_N"/>
    <property type="match status" value="1"/>
</dbReference>
<dbReference type="InterPro" id="IPR034151">
    <property type="entry name" value="TOPRIM_DnaG_bac"/>
</dbReference>
<dbReference type="Gene3D" id="3.90.980.10">
    <property type="entry name" value="DNA primase, catalytic core, N-terminal domain"/>
    <property type="match status" value="1"/>
</dbReference>
<dbReference type="RefSeq" id="WP_123667317.1">
    <property type="nucleotide sequence ID" value="NZ_RJKE01000001.1"/>
</dbReference>
<dbReference type="SUPFAM" id="SSF56731">
    <property type="entry name" value="DNA primase core"/>
    <property type="match status" value="1"/>
</dbReference>
<feature type="domain" description="N-terminal" evidence="3">
    <location>
        <begin position="19"/>
        <end position="80"/>
    </location>
</feature>
<sequence length="620" mass="66660">MRNDLEALLRTITRQELERVHRGELAWETVVERMAAYGRYGFANVLLIGAQREVTDVRTFEEWKAAGRRVRKGEHAIRVLSRQGKPRSVFDLAQTSGPETVLGTADRPAWQSVKALATSRRLFVDRGSTWSYLGDPSKRVVIPPGLDDDAAALFLAHQLAHMVLHRGELDDGSRVCAGIGKVEADSVAAIVARELGLPITPATAPVSSWAGTDPRSRPLKTIEHVGGRILRAAAVLRRDLQKAANEPTAEAKDRSAAEEPTAEPPDRALLEALKAAHLFFVGRFPTSWAPGYLTRRGFPEAYQLQRQAGYAPNGWRGLLDALTSQGFPLETLVEAGLVKVRNGRAFDVFRDRLVVPVRSEHGEVVGFIGRAAPGDTGPKYLNSPETPVYKKGALLYGLHEAAPKLAAGARPVIVEGVLDAWAIDLSSDAHAAVAPSGTALTEDQVGLLAGAADLTTRGPLLALDGDTAGRRATARVWKAFTQVSGNVGAICFPDSQDPADLFLHHGPVGVRHELAQERDLIEHVLDAAIAEGLARGDPASALRTAAEAIIGLGRHNAARHAARVAQGLDIDPREVTRHLINAASPPARASETFPLAATTAHTDPPPPTPKTRHDSRSRRP</sequence>